<dbReference type="PROSITE" id="PS00233">
    <property type="entry name" value="CHIT_BIND_RR_1"/>
    <property type="match status" value="1"/>
</dbReference>
<dbReference type="Proteomes" id="UP001162164">
    <property type="component" value="Unassembled WGS sequence"/>
</dbReference>
<comment type="caution">
    <text evidence="3">The sequence shown here is derived from an EMBL/GenBank/DDBJ whole genome shotgun (WGS) entry which is preliminary data.</text>
</comment>
<dbReference type="PROSITE" id="PS51155">
    <property type="entry name" value="CHIT_BIND_RR_2"/>
    <property type="match status" value="1"/>
</dbReference>
<dbReference type="PRINTS" id="PR00947">
    <property type="entry name" value="CUTICLE"/>
</dbReference>
<dbReference type="Pfam" id="PF00379">
    <property type="entry name" value="Chitin_bind_4"/>
    <property type="match status" value="1"/>
</dbReference>
<gene>
    <name evidence="3" type="ORF">NQ317_007767</name>
</gene>
<name>A0ABQ9IUY3_9CUCU</name>
<dbReference type="InterPro" id="IPR000618">
    <property type="entry name" value="Insect_cuticle"/>
</dbReference>
<dbReference type="InterPro" id="IPR031311">
    <property type="entry name" value="CHIT_BIND_RR_consensus"/>
</dbReference>
<proteinExistence type="predicted"/>
<organism evidence="3 4">
    <name type="scientific">Molorchus minor</name>
    <dbReference type="NCBI Taxonomy" id="1323400"/>
    <lineage>
        <taxon>Eukaryota</taxon>
        <taxon>Metazoa</taxon>
        <taxon>Ecdysozoa</taxon>
        <taxon>Arthropoda</taxon>
        <taxon>Hexapoda</taxon>
        <taxon>Insecta</taxon>
        <taxon>Pterygota</taxon>
        <taxon>Neoptera</taxon>
        <taxon>Endopterygota</taxon>
        <taxon>Coleoptera</taxon>
        <taxon>Polyphaga</taxon>
        <taxon>Cucujiformia</taxon>
        <taxon>Chrysomeloidea</taxon>
        <taxon>Cerambycidae</taxon>
        <taxon>Lamiinae</taxon>
        <taxon>Monochamini</taxon>
        <taxon>Molorchus</taxon>
    </lineage>
</organism>
<dbReference type="PANTHER" id="PTHR12236">
    <property type="entry name" value="STRUCTURAL CONTITUENT OF CUTICLE"/>
    <property type="match status" value="1"/>
</dbReference>
<accession>A0ABQ9IUY3</accession>
<evidence type="ECO:0000313" key="4">
    <source>
        <dbReference type="Proteomes" id="UP001162164"/>
    </source>
</evidence>
<keyword evidence="4" id="KW-1185">Reference proteome</keyword>
<dbReference type="PANTHER" id="PTHR12236:SF75">
    <property type="entry name" value="CUTICULAR PROTEIN 62BB, ISOFORM A"/>
    <property type="match status" value="1"/>
</dbReference>
<protein>
    <submittedName>
        <fullName evidence="3">Uncharacterized protein</fullName>
    </submittedName>
</protein>
<dbReference type="EMBL" id="JAPWTJ010002378">
    <property type="protein sequence ID" value="KAJ8966385.1"/>
    <property type="molecule type" value="Genomic_DNA"/>
</dbReference>
<keyword evidence="1 2" id="KW-0193">Cuticle</keyword>
<dbReference type="InterPro" id="IPR051217">
    <property type="entry name" value="Insect_Cuticle_Struc_Prot"/>
</dbReference>
<evidence type="ECO:0000256" key="2">
    <source>
        <dbReference type="PROSITE-ProRule" id="PRU00497"/>
    </source>
</evidence>
<reference evidence="3" key="1">
    <citation type="journal article" date="2023" name="Insect Mol. Biol.">
        <title>Genome sequencing provides insights into the evolution of gene families encoding plant cell wall-degrading enzymes in longhorned beetles.</title>
        <authorList>
            <person name="Shin N.R."/>
            <person name="Okamura Y."/>
            <person name="Kirsch R."/>
            <person name="Pauchet Y."/>
        </authorList>
    </citation>
    <scope>NUCLEOTIDE SEQUENCE</scope>
    <source>
        <strain evidence="3">MMC_N1</strain>
    </source>
</reference>
<evidence type="ECO:0000256" key="1">
    <source>
        <dbReference type="ARBA" id="ARBA00022460"/>
    </source>
</evidence>
<evidence type="ECO:0000313" key="3">
    <source>
        <dbReference type="EMBL" id="KAJ8966385.1"/>
    </source>
</evidence>
<sequence>MDFISRGAQTALISTILTTINAGYVRNGYSNEGAISRVSYTTHPVPIIERPRQNQGQSYGNSYSTVHSPYVGRRGFYTNGENYQSRDYDDYNDPQSMNSKYGIVDPFTGDKKTQHEVRDGDVVRGQYSLVESDGTVRTVEYVADPQHGFRAIVHKSGQESVTYGHHD</sequence>